<evidence type="ECO:0000256" key="4">
    <source>
        <dbReference type="ARBA" id="ARBA00012219"/>
    </source>
</evidence>
<dbReference type="GO" id="GO:0005829">
    <property type="term" value="C:cytosol"/>
    <property type="evidence" value="ECO:0007669"/>
    <property type="project" value="TreeGrafter"/>
</dbReference>
<keyword evidence="6 15" id="KW-0963">Cytoplasm</keyword>
<dbReference type="Gene3D" id="3.30.1300.10">
    <property type="entry name" value="Pantoate-beta-alanine ligase, C-terminal domain"/>
    <property type="match status" value="1"/>
</dbReference>
<comment type="similarity">
    <text evidence="3 15">Belongs to the pantothenate synthetase family.</text>
</comment>
<evidence type="ECO:0000256" key="3">
    <source>
        <dbReference type="ARBA" id="ARBA00009256"/>
    </source>
</evidence>
<dbReference type="GO" id="GO:0005524">
    <property type="term" value="F:ATP binding"/>
    <property type="evidence" value="ECO:0007669"/>
    <property type="project" value="UniProtKB-KW"/>
</dbReference>
<evidence type="ECO:0000256" key="10">
    <source>
        <dbReference type="ARBA" id="ARBA00022840"/>
    </source>
</evidence>
<feature type="binding site" evidence="15">
    <location>
        <begin position="206"/>
        <end position="209"/>
    </location>
    <ligand>
        <name>ATP</name>
        <dbReference type="ChEBI" id="CHEBI:30616"/>
    </ligand>
</feature>
<organism evidence="17 18">
    <name type="scientific">Actinoalloteichus hymeniacidonis</name>
    <dbReference type="NCBI Taxonomy" id="340345"/>
    <lineage>
        <taxon>Bacteria</taxon>
        <taxon>Bacillati</taxon>
        <taxon>Actinomycetota</taxon>
        <taxon>Actinomycetes</taxon>
        <taxon>Pseudonocardiales</taxon>
        <taxon>Pseudonocardiaceae</taxon>
        <taxon>Actinoalloteichus</taxon>
    </lineage>
</organism>
<sequence length="327" mass="34731">MTETQATPGAPGESPLFAPGDTTVHSDPAQLARVTRALRATGRRIVLVPTMGALHRGHRELIRRAKRVPNTIVVVSIFVNPRQFGAGEDFERYPRDLDTDVAVCRAEQVELVFAPTAAAMYGAGTSITVSAGPLGDELEGASRPGHFAGVLTVVAKLLNIVRPDFAFFGEKDYQQLVLLRRMGRELDFDASIVGIPTIREHDGLALSSRNVYLDAEARNAAVVLSAALTAGVYAARSGGDAARVLATAREVLDGEPALDVDYLELRDVELNAVDEQREARLLVAARVGAVRLIDNVAIAFGTAEEQPGEVADAPAADGAATDSAESR</sequence>
<feature type="region of interest" description="Disordered" evidence="16">
    <location>
        <begin position="307"/>
        <end position="327"/>
    </location>
</feature>
<accession>A0AAC9HKN8</accession>
<dbReference type="GO" id="GO:0015940">
    <property type="term" value="P:pantothenate biosynthetic process"/>
    <property type="evidence" value="ECO:0007669"/>
    <property type="project" value="UniProtKB-UniRule"/>
</dbReference>
<evidence type="ECO:0000256" key="2">
    <source>
        <dbReference type="ARBA" id="ARBA00004990"/>
    </source>
</evidence>
<feature type="binding site" evidence="15">
    <location>
        <position position="83"/>
    </location>
    <ligand>
        <name>(R)-pantoate</name>
        <dbReference type="ChEBI" id="CHEBI:15980"/>
    </ligand>
</feature>
<proteinExistence type="inferred from homology"/>
<comment type="pathway">
    <text evidence="2 15">Cofactor biosynthesis; (R)-pantothenate biosynthesis; (R)-pantothenate from (R)-pantoate and beta-alanine: step 1/1.</text>
</comment>
<dbReference type="RefSeq" id="WP_069846056.1">
    <property type="nucleotide sequence ID" value="NZ_CP014859.1"/>
</dbReference>
<evidence type="ECO:0000256" key="5">
    <source>
        <dbReference type="ARBA" id="ARBA00014155"/>
    </source>
</evidence>
<evidence type="ECO:0000256" key="13">
    <source>
        <dbReference type="ARBA" id="ARBA00055042"/>
    </source>
</evidence>
<dbReference type="EC" id="6.3.2.1" evidence="4 15"/>
<comment type="catalytic activity">
    <reaction evidence="12 15">
        <text>(R)-pantoate + beta-alanine + ATP = (R)-pantothenate + AMP + diphosphate + H(+)</text>
        <dbReference type="Rhea" id="RHEA:10912"/>
        <dbReference type="ChEBI" id="CHEBI:15378"/>
        <dbReference type="ChEBI" id="CHEBI:15980"/>
        <dbReference type="ChEBI" id="CHEBI:29032"/>
        <dbReference type="ChEBI" id="CHEBI:30616"/>
        <dbReference type="ChEBI" id="CHEBI:33019"/>
        <dbReference type="ChEBI" id="CHEBI:57966"/>
        <dbReference type="ChEBI" id="CHEBI:456215"/>
        <dbReference type="EC" id="6.3.2.1"/>
    </reaction>
</comment>
<feature type="binding site" evidence="15">
    <location>
        <begin position="51"/>
        <end position="58"/>
    </location>
    <ligand>
        <name>ATP</name>
        <dbReference type="ChEBI" id="CHEBI:30616"/>
    </ligand>
</feature>
<comment type="subunit">
    <text evidence="15">Homodimer.</text>
</comment>
<dbReference type="CDD" id="cd00560">
    <property type="entry name" value="PanC"/>
    <property type="match status" value="1"/>
</dbReference>
<dbReference type="PANTHER" id="PTHR21299">
    <property type="entry name" value="CYTIDYLATE KINASE/PANTOATE-BETA-ALANINE LIGASE"/>
    <property type="match status" value="1"/>
</dbReference>
<evidence type="ECO:0000256" key="15">
    <source>
        <dbReference type="HAMAP-Rule" id="MF_00158"/>
    </source>
</evidence>
<dbReference type="NCBIfam" id="TIGR00018">
    <property type="entry name" value="panC"/>
    <property type="match status" value="1"/>
</dbReference>
<dbReference type="Pfam" id="PF02569">
    <property type="entry name" value="Pantoate_ligase"/>
    <property type="match status" value="1"/>
</dbReference>
<dbReference type="EMBL" id="CP014859">
    <property type="protein sequence ID" value="AOS61182.1"/>
    <property type="molecule type" value="Genomic_DNA"/>
</dbReference>
<evidence type="ECO:0000256" key="16">
    <source>
        <dbReference type="SAM" id="MobiDB-lite"/>
    </source>
</evidence>
<feature type="region of interest" description="Disordered" evidence="16">
    <location>
        <begin position="1"/>
        <end position="25"/>
    </location>
</feature>
<feature type="active site" description="Proton donor" evidence="15">
    <location>
        <position position="58"/>
    </location>
</feature>
<feature type="binding site" evidence="15">
    <location>
        <position position="175"/>
    </location>
    <ligand>
        <name>(R)-pantoate</name>
        <dbReference type="ChEBI" id="CHEBI:15980"/>
    </ligand>
</feature>
<evidence type="ECO:0000256" key="6">
    <source>
        <dbReference type="ARBA" id="ARBA00022490"/>
    </source>
</evidence>
<dbReference type="SUPFAM" id="SSF52374">
    <property type="entry name" value="Nucleotidylyl transferase"/>
    <property type="match status" value="1"/>
</dbReference>
<reference evidence="18" key="1">
    <citation type="submission" date="2016-03" db="EMBL/GenBank/DDBJ databases">
        <title>Complete genome sequence of the type strain Actinoalloteichus hymeniacidonis DSM 45092.</title>
        <authorList>
            <person name="Schaffert L."/>
            <person name="Albersmeier A."/>
            <person name="Winkler A."/>
            <person name="Kalinowski J."/>
            <person name="Zotchev S."/>
            <person name="Ruckert C."/>
        </authorList>
    </citation>
    <scope>NUCLEOTIDE SEQUENCE [LARGE SCALE GENOMIC DNA]</scope>
    <source>
        <strain evidence="18">HPA177(T) (DSM 45092(T))</strain>
    </source>
</reference>
<name>A0AAC9HKN8_9PSEU</name>
<dbReference type="InterPro" id="IPR042176">
    <property type="entry name" value="Pantoate_ligase_C"/>
</dbReference>
<dbReference type="HAMAP" id="MF_00158">
    <property type="entry name" value="PanC"/>
    <property type="match status" value="1"/>
</dbReference>
<gene>
    <name evidence="15" type="primary">panC</name>
    <name evidence="17" type="ORF">TL08_01715</name>
</gene>
<evidence type="ECO:0000256" key="11">
    <source>
        <dbReference type="ARBA" id="ARBA00032806"/>
    </source>
</evidence>
<protein>
    <recommendedName>
        <fullName evidence="5 15">Pantothenate synthetase</fullName>
        <shortName evidence="15">PS</shortName>
        <ecNumber evidence="4 15">6.3.2.1</ecNumber>
    </recommendedName>
    <alternativeName>
        <fullName evidence="14 15">Pantoate--beta-alanine ligase</fullName>
    </alternativeName>
    <alternativeName>
        <fullName evidence="11 15">Pantoate-activating enzyme</fullName>
    </alternativeName>
</protein>
<dbReference type="InterPro" id="IPR014729">
    <property type="entry name" value="Rossmann-like_a/b/a_fold"/>
</dbReference>
<dbReference type="InterPro" id="IPR003721">
    <property type="entry name" value="Pantoate_ligase"/>
</dbReference>
<evidence type="ECO:0000313" key="18">
    <source>
        <dbReference type="Proteomes" id="UP000095210"/>
    </source>
</evidence>
<evidence type="ECO:0000256" key="9">
    <source>
        <dbReference type="ARBA" id="ARBA00022741"/>
    </source>
</evidence>
<dbReference type="Proteomes" id="UP000095210">
    <property type="component" value="Chromosome"/>
</dbReference>
<keyword evidence="7 15" id="KW-0436">Ligase</keyword>
<feature type="binding site" evidence="15">
    <location>
        <position position="198"/>
    </location>
    <ligand>
        <name>ATP</name>
        <dbReference type="ChEBI" id="CHEBI:30616"/>
    </ligand>
</feature>
<keyword evidence="8 15" id="KW-0566">Pantothenate biosynthesis</keyword>
<evidence type="ECO:0000256" key="1">
    <source>
        <dbReference type="ARBA" id="ARBA00004496"/>
    </source>
</evidence>
<dbReference type="KEGG" id="ahm:TL08_01715"/>
<dbReference type="FunFam" id="3.40.50.620:FF:000114">
    <property type="entry name" value="Pantothenate synthetase"/>
    <property type="match status" value="1"/>
</dbReference>
<comment type="subcellular location">
    <subcellularLocation>
        <location evidence="1 15">Cytoplasm</location>
    </subcellularLocation>
</comment>
<dbReference type="Gene3D" id="3.40.50.620">
    <property type="entry name" value="HUPs"/>
    <property type="match status" value="1"/>
</dbReference>
<keyword evidence="18" id="KW-1185">Reference proteome</keyword>
<evidence type="ECO:0000256" key="14">
    <source>
        <dbReference type="ARBA" id="ARBA00077433"/>
    </source>
</evidence>
<dbReference type="PANTHER" id="PTHR21299:SF1">
    <property type="entry name" value="PANTOATE--BETA-ALANINE LIGASE"/>
    <property type="match status" value="1"/>
</dbReference>
<evidence type="ECO:0000313" key="17">
    <source>
        <dbReference type="EMBL" id="AOS61182.1"/>
    </source>
</evidence>
<dbReference type="GO" id="GO:0004592">
    <property type="term" value="F:pantoate-beta-alanine ligase activity"/>
    <property type="evidence" value="ECO:0007669"/>
    <property type="project" value="UniProtKB-UniRule"/>
</dbReference>
<comment type="function">
    <text evidence="13 15">Catalyzes the condensation of pantoate with beta-alanine in an ATP-dependent reaction via a pantoyl-adenylate intermediate.</text>
</comment>
<evidence type="ECO:0000256" key="12">
    <source>
        <dbReference type="ARBA" id="ARBA00048258"/>
    </source>
</evidence>
<evidence type="ECO:0000256" key="7">
    <source>
        <dbReference type="ARBA" id="ARBA00022598"/>
    </source>
</evidence>
<dbReference type="AlphaFoldDB" id="A0AAC9HKN8"/>
<feature type="compositionally biased region" description="Low complexity" evidence="16">
    <location>
        <begin position="311"/>
        <end position="327"/>
    </location>
</feature>
<feature type="binding site" evidence="15">
    <location>
        <begin position="169"/>
        <end position="172"/>
    </location>
    <ligand>
        <name>ATP</name>
        <dbReference type="ChEBI" id="CHEBI:30616"/>
    </ligand>
</feature>
<keyword evidence="10 15" id="KW-0067">ATP-binding</keyword>
<comment type="miscellaneous">
    <text evidence="15">The reaction proceeds by a bi uni uni bi ping pong mechanism.</text>
</comment>
<evidence type="ECO:0000256" key="8">
    <source>
        <dbReference type="ARBA" id="ARBA00022655"/>
    </source>
</evidence>
<feature type="binding site" evidence="15">
    <location>
        <position position="83"/>
    </location>
    <ligand>
        <name>beta-alanine</name>
        <dbReference type="ChEBI" id="CHEBI:57966"/>
    </ligand>
</feature>
<keyword evidence="9 15" id="KW-0547">Nucleotide-binding</keyword>